<keyword evidence="1" id="KW-0472">Membrane</keyword>
<evidence type="ECO:0000313" key="2">
    <source>
        <dbReference type="EMBL" id="MCW1147213.1"/>
    </source>
</evidence>
<evidence type="ECO:0000256" key="1">
    <source>
        <dbReference type="SAM" id="Phobius"/>
    </source>
</evidence>
<reference evidence="2" key="1">
    <citation type="submission" date="2022-10" db="EMBL/GenBank/DDBJ databases">
        <title>Flavobacterium sp. nov., a bacterium isolated from lake sediment.</title>
        <authorList>
            <person name="Qu J.-H."/>
        </authorList>
    </citation>
    <scope>NUCLEOTIDE SEQUENCE</scope>
    <source>
        <strain evidence="2">TH16-21</strain>
    </source>
</reference>
<dbReference type="Proteomes" id="UP001165677">
    <property type="component" value="Unassembled WGS sequence"/>
</dbReference>
<comment type="caution">
    <text evidence="2">The sequence shown here is derived from an EMBL/GenBank/DDBJ whole genome shotgun (WGS) entry which is preliminary data.</text>
</comment>
<sequence length="63" mass="7278">MKLISMRMGIFVSVFFIVNLAIKKYLFEEQIDNKAIISTLVGTLIVGLVYYFLNRKKTTSKDN</sequence>
<proteinExistence type="predicted"/>
<name>A0ABT3EF61_9FLAO</name>
<dbReference type="EMBL" id="JAPCIO010000002">
    <property type="protein sequence ID" value="MCW1147213.1"/>
    <property type="molecule type" value="Genomic_DNA"/>
</dbReference>
<evidence type="ECO:0000313" key="3">
    <source>
        <dbReference type="Proteomes" id="UP001165677"/>
    </source>
</evidence>
<organism evidence="2 3">
    <name type="scientific">Flavobacterium lacisediminis</name>
    <dbReference type="NCBI Taxonomy" id="2989705"/>
    <lineage>
        <taxon>Bacteria</taxon>
        <taxon>Pseudomonadati</taxon>
        <taxon>Bacteroidota</taxon>
        <taxon>Flavobacteriia</taxon>
        <taxon>Flavobacteriales</taxon>
        <taxon>Flavobacteriaceae</taxon>
        <taxon>Flavobacterium</taxon>
    </lineage>
</organism>
<accession>A0ABT3EF61</accession>
<keyword evidence="1" id="KW-0812">Transmembrane</keyword>
<keyword evidence="3" id="KW-1185">Reference proteome</keyword>
<keyword evidence="1" id="KW-1133">Transmembrane helix</keyword>
<feature type="transmembrane region" description="Helical" evidence="1">
    <location>
        <begin position="36"/>
        <end position="53"/>
    </location>
</feature>
<gene>
    <name evidence="2" type="ORF">OJ995_03115</name>
</gene>
<evidence type="ECO:0008006" key="4">
    <source>
        <dbReference type="Google" id="ProtNLM"/>
    </source>
</evidence>
<protein>
    <recommendedName>
        <fullName evidence="4">Histidine kinase</fullName>
    </recommendedName>
</protein>
<dbReference type="RefSeq" id="WP_264368106.1">
    <property type="nucleotide sequence ID" value="NZ_JAPCIO010000002.1"/>
</dbReference>